<evidence type="ECO:0000313" key="1">
    <source>
        <dbReference type="EMBL" id="VWD05449.1"/>
    </source>
</evidence>
<name>A0ABY6XYJ8_9BURK</name>
<dbReference type="EMBL" id="CABVQG010000022">
    <property type="protein sequence ID" value="VWD05449.1"/>
    <property type="molecule type" value="Genomic_DNA"/>
</dbReference>
<evidence type="ECO:0000313" key="2">
    <source>
        <dbReference type="Proteomes" id="UP000494120"/>
    </source>
</evidence>
<dbReference type="RefSeq" id="WP_174959986.1">
    <property type="nucleotide sequence ID" value="NZ_CABVQG010000022.1"/>
</dbReference>
<organism evidence="1 2">
    <name type="scientific">Burkholderia aenigmatica</name>
    <dbReference type="NCBI Taxonomy" id="2015348"/>
    <lineage>
        <taxon>Bacteria</taxon>
        <taxon>Pseudomonadati</taxon>
        <taxon>Pseudomonadota</taxon>
        <taxon>Betaproteobacteria</taxon>
        <taxon>Burkholderiales</taxon>
        <taxon>Burkholderiaceae</taxon>
        <taxon>Burkholderia</taxon>
        <taxon>Burkholderia cepacia complex</taxon>
    </lineage>
</organism>
<sequence length="82" mass="9360">MRDRKACDGRSHGPDSSWAMRAAIAVVRRSLECGIATAGTEIQQDDDKTLVTLYDRCVVVQPSMWHFGVNVKMMWLRRLLDH</sequence>
<accession>A0ABY6XYJ8</accession>
<reference evidence="1 2" key="1">
    <citation type="submission" date="2019-09" db="EMBL/GenBank/DDBJ databases">
        <authorList>
            <person name="Depoorter E."/>
        </authorList>
    </citation>
    <scope>NUCLEOTIDE SEQUENCE [LARGE SCALE GENOMIC DNA]</scope>
    <source>
        <strain evidence="1 2">R-17378</strain>
    </source>
</reference>
<keyword evidence="2" id="KW-1185">Reference proteome</keyword>
<proteinExistence type="predicted"/>
<dbReference type="Proteomes" id="UP000494120">
    <property type="component" value="Unassembled WGS sequence"/>
</dbReference>
<comment type="caution">
    <text evidence="1">The sequence shown here is derived from an EMBL/GenBank/DDBJ whole genome shotgun (WGS) entry which is preliminary data.</text>
</comment>
<protein>
    <submittedName>
        <fullName evidence="1">Succinylglutamate desuccinylase/aspartoacylase</fullName>
    </submittedName>
</protein>
<gene>
    <name evidence="1" type="ORF">BLA17378_05537</name>
</gene>